<accession>A0A446C9Q4</accession>
<dbReference type="EMBL" id="UFQB01000005">
    <property type="protein sequence ID" value="SSW64554.1"/>
    <property type="molecule type" value="Genomic_DNA"/>
</dbReference>
<keyword evidence="1" id="KW-1133">Transmembrane helix</keyword>
<dbReference type="SUPFAM" id="SSF81324">
    <property type="entry name" value="Voltage-gated potassium channels"/>
    <property type="match status" value="1"/>
</dbReference>
<name>A0A446C9Q4_9BURK</name>
<dbReference type="OrthoDB" id="9813518at2"/>
<proteinExistence type="predicted"/>
<organism evidence="2 3">
    <name type="scientific">Achromobacter agilis</name>
    <dbReference type="NCBI Taxonomy" id="1353888"/>
    <lineage>
        <taxon>Bacteria</taxon>
        <taxon>Pseudomonadati</taxon>
        <taxon>Pseudomonadota</taxon>
        <taxon>Betaproteobacteria</taxon>
        <taxon>Burkholderiales</taxon>
        <taxon>Alcaligenaceae</taxon>
        <taxon>Achromobacter</taxon>
    </lineage>
</organism>
<sequence>MSWEDDWLLGLPLFVATIVVHVTAFLAMGRLLASAPAHLAQSKILFGVSVAIFALFAAVVHALEALAWAFLYVHIGAVPNLAEAILYSLEAITSYGHAPAFLPPHWRLIGAIEAVNGLVLFGLTTAFFFAAIQNGRSRNSTRAGSV</sequence>
<keyword evidence="1" id="KW-0812">Transmembrane</keyword>
<feature type="transmembrane region" description="Helical" evidence="1">
    <location>
        <begin position="12"/>
        <end position="32"/>
    </location>
</feature>
<evidence type="ECO:0008006" key="4">
    <source>
        <dbReference type="Google" id="ProtNLM"/>
    </source>
</evidence>
<feature type="transmembrane region" description="Helical" evidence="1">
    <location>
        <begin position="108"/>
        <end position="132"/>
    </location>
</feature>
<protein>
    <recommendedName>
        <fullName evidence="4">Potassium channel domain-containing protein</fullName>
    </recommendedName>
</protein>
<gene>
    <name evidence="2" type="ORF">AGI3411_01652</name>
</gene>
<reference evidence="2 3" key="1">
    <citation type="submission" date="2018-07" db="EMBL/GenBank/DDBJ databases">
        <authorList>
            <person name="Peeters C."/>
        </authorList>
    </citation>
    <scope>NUCLEOTIDE SEQUENCE [LARGE SCALE GENOMIC DNA]</scope>
    <source>
        <strain evidence="2 3">LMG 3411</strain>
    </source>
</reference>
<dbReference type="AlphaFoldDB" id="A0A446C9Q4"/>
<dbReference type="Proteomes" id="UP000289184">
    <property type="component" value="Unassembled WGS sequence"/>
</dbReference>
<feature type="transmembrane region" description="Helical" evidence="1">
    <location>
        <begin position="44"/>
        <end position="71"/>
    </location>
</feature>
<keyword evidence="3" id="KW-1185">Reference proteome</keyword>
<evidence type="ECO:0000313" key="2">
    <source>
        <dbReference type="EMBL" id="SSW64554.1"/>
    </source>
</evidence>
<keyword evidence="1" id="KW-0472">Membrane</keyword>
<evidence type="ECO:0000313" key="3">
    <source>
        <dbReference type="Proteomes" id="UP000289184"/>
    </source>
</evidence>
<dbReference type="RefSeq" id="WP_052097466.1">
    <property type="nucleotide sequence ID" value="NZ_UFQB01000005.1"/>
</dbReference>
<evidence type="ECO:0000256" key="1">
    <source>
        <dbReference type="SAM" id="Phobius"/>
    </source>
</evidence>